<proteinExistence type="predicted"/>
<dbReference type="AlphaFoldDB" id="A0A835CJ70"/>
<protein>
    <submittedName>
        <fullName evidence="1">Uncharacterized protein</fullName>
    </submittedName>
</protein>
<reference evidence="1" key="1">
    <citation type="submission" date="2020-09" db="EMBL/GenBank/DDBJ databases">
        <title>Genome-Enabled Discovery of Anthraquinone Biosynthesis in Senna tora.</title>
        <authorList>
            <person name="Kang S.-H."/>
            <person name="Pandey R.P."/>
            <person name="Lee C.-M."/>
            <person name="Sim J.-S."/>
            <person name="Jeong J.-T."/>
            <person name="Choi B.-S."/>
            <person name="Jung M."/>
            <person name="Ginzburg D."/>
            <person name="Zhao K."/>
            <person name="Won S.Y."/>
            <person name="Oh T.-J."/>
            <person name="Yu Y."/>
            <person name="Kim N.-H."/>
            <person name="Lee O.R."/>
            <person name="Lee T.-H."/>
            <person name="Bashyal P."/>
            <person name="Kim T.-S."/>
            <person name="Lee W.-H."/>
            <person name="Kawkins C."/>
            <person name="Kim C.-K."/>
            <person name="Kim J.S."/>
            <person name="Ahn B.O."/>
            <person name="Rhee S.Y."/>
            <person name="Sohng J.K."/>
        </authorList>
    </citation>
    <scope>NUCLEOTIDE SEQUENCE</scope>
    <source>
        <tissue evidence="1">Leaf</tissue>
    </source>
</reference>
<dbReference type="EMBL" id="JAAIUW010000001">
    <property type="protein sequence ID" value="KAF7845216.1"/>
    <property type="molecule type" value="Genomic_DNA"/>
</dbReference>
<comment type="caution">
    <text evidence="1">The sequence shown here is derived from an EMBL/GenBank/DDBJ whole genome shotgun (WGS) entry which is preliminary data.</text>
</comment>
<name>A0A835CJ70_9FABA</name>
<dbReference type="Proteomes" id="UP000634136">
    <property type="component" value="Unassembled WGS sequence"/>
</dbReference>
<keyword evidence="2" id="KW-1185">Reference proteome</keyword>
<accession>A0A835CJ70</accession>
<sequence length="19" mass="2217">MVKKMSSEVMGKAKCFQKR</sequence>
<organism evidence="1 2">
    <name type="scientific">Senna tora</name>
    <dbReference type="NCBI Taxonomy" id="362788"/>
    <lineage>
        <taxon>Eukaryota</taxon>
        <taxon>Viridiplantae</taxon>
        <taxon>Streptophyta</taxon>
        <taxon>Embryophyta</taxon>
        <taxon>Tracheophyta</taxon>
        <taxon>Spermatophyta</taxon>
        <taxon>Magnoliopsida</taxon>
        <taxon>eudicotyledons</taxon>
        <taxon>Gunneridae</taxon>
        <taxon>Pentapetalae</taxon>
        <taxon>rosids</taxon>
        <taxon>fabids</taxon>
        <taxon>Fabales</taxon>
        <taxon>Fabaceae</taxon>
        <taxon>Caesalpinioideae</taxon>
        <taxon>Cassia clade</taxon>
        <taxon>Senna</taxon>
    </lineage>
</organism>
<evidence type="ECO:0000313" key="1">
    <source>
        <dbReference type="EMBL" id="KAF7845216.1"/>
    </source>
</evidence>
<gene>
    <name evidence="1" type="ORF">G2W53_002121</name>
</gene>
<evidence type="ECO:0000313" key="2">
    <source>
        <dbReference type="Proteomes" id="UP000634136"/>
    </source>
</evidence>